<dbReference type="FunFam" id="1.20.990.10:FF:000010">
    <property type="entry name" value="Sulfite reductase [NADPH] flavoprotein component"/>
    <property type="match status" value="1"/>
</dbReference>
<dbReference type="GO" id="GO:0005829">
    <property type="term" value="C:cytosol"/>
    <property type="evidence" value="ECO:0007669"/>
    <property type="project" value="TreeGrafter"/>
</dbReference>
<feature type="compositionally biased region" description="Low complexity" evidence="14">
    <location>
        <begin position="9"/>
        <end position="23"/>
    </location>
</feature>
<evidence type="ECO:0000256" key="3">
    <source>
        <dbReference type="ARBA" id="ARBA00004774"/>
    </source>
</evidence>
<dbReference type="PANTHER" id="PTHR19384:SF109">
    <property type="entry name" value="SULFITE REDUCTASE [NADPH] FLAVOPROTEIN COMPONENT"/>
    <property type="match status" value="1"/>
</dbReference>
<comment type="pathway">
    <text evidence="3">Sulfur metabolism; hydrogen sulfide biosynthesis; hydrogen sulfide from sulfite (NADPH route): step 1/1.</text>
</comment>
<comment type="catalytic activity">
    <reaction evidence="12">
        <text>hydrogen sulfide + 3 NADP(+) + 3 H2O = sulfite + 3 NADPH + 4 H(+)</text>
        <dbReference type="Rhea" id="RHEA:13801"/>
        <dbReference type="ChEBI" id="CHEBI:15377"/>
        <dbReference type="ChEBI" id="CHEBI:15378"/>
        <dbReference type="ChEBI" id="CHEBI:17359"/>
        <dbReference type="ChEBI" id="CHEBI:29919"/>
        <dbReference type="ChEBI" id="CHEBI:57783"/>
        <dbReference type="ChEBI" id="CHEBI:58349"/>
        <dbReference type="EC" id="1.8.1.2"/>
    </reaction>
</comment>
<comment type="function">
    <text evidence="13">This enzyme catalyzes the 6-electron reduction of sulfite to sulfide. This is one of several activities required for the biosynthesis of L-cysteine from sulfate.</text>
</comment>
<evidence type="ECO:0000256" key="14">
    <source>
        <dbReference type="SAM" id="MobiDB-lite"/>
    </source>
</evidence>
<evidence type="ECO:0000256" key="4">
    <source>
        <dbReference type="ARBA" id="ARBA00012604"/>
    </source>
</evidence>
<dbReference type="Pfam" id="PF00667">
    <property type="entry name" value="FAD_binding_1"/>
    <property type="match status" value="1"/>
</dbReference>
<dbReference type="OrthoDB" id="1856718at2759"/>
<dbReference type="SUPFAM" id="SSF52343">
    <property type="entry name" value="Ferredoxin reductase-like, C-terminal NADP-linked domain"/>
    <property type="match status" value="1"/>
</dbReference>
<evidence type="ECO:0000256" key="6">
    <source>
        <dbReference type="ARBA" id="ARBA00022630"/>
    </source>
</evidence>
<dbReference type="InterPro" id="IPR039261">
    <property type="entry name" value="FNR_nucleotide-bd"/>
</dbReference>
<proteinExistence type="predicted"/>
<dbReference type="GO" id="GO:0010181">
    <property type="term" value="F:FMN binding"/>
    <property type="evidence" value="ECO:0007669"/>
    <property type="project" value="TreeGrafter"/>
</dbReference>
<comment type="caution">
    <text evidence="16">The sequence shown here is derived from an EMBL/GenBank/DDBJ whole genome shotgun (WGS) entry which is preliminary data.</text>
</comment>
<comment type="cofactor">
    <cofactor evidence="2">
        <name>FAD</name>
        <dbReference type="ChEBI" id="CHEBI:57692"/>
    </cofactor>
</comment>
<dbReference type="EMBL" id="MU157826">
    <property type="protein sequence ID" value="KAF9534160.1"/>
    <property type="molecule type" value="Genomic_DNA"/>
</dbReference>
<evidence type="ECO:0000256" key="7">
    <source>
        <dbReference type="ARBA" id="ARBA00022643"/>
    </source>
</evidence>
<dbReference type="PROSITE" id="PS51384">
    <property type="entry name" value="FAD_FR"/>
    <property type="match status" value="1"/>
</dbReference>
<dbReference type="Pfam" id="PF00175">
    <property type="entry name" value="NAD_binding_1"/>
    <property type="match status" value="1"/>
</dbReference>
<keyword evidence="17" id="KW-1185">Reference proteome</keyword>
<keyword evidence="9" id="KW-0521">NADP</keyword>
<evidence type="ECO:0000256" key="9">
    <source>
        <dbReference type="ARBA" id="ARBA00022857"/>
    </source>
</evidence>
<dbReference type="Gene3D" id="3.40.920.10">
    <property type="entry name" value="Pyruvate-ferredoxin oxidoreductase, PFOR, domain III"/>
    <property type="match status" value="1"/>
</dbReference>
<keyword evidence="6" id="KW-0285">Flavoprotein</keyword>
<dbReference type="Gene3D" id="3.40.50.970">
    <property type="match status" value="1"/>
</dbReference>
<evidence type="ECO:0000256" key="5">
    <source>
        <dbReference type="ARBA" id="ARBA00022448"/>
    </source>
</evidence>
<dbReference type="InterPro" id="IPR017927">
    <property type="entry name" value="FAD-bd_FR_type"/>
</dbReference>
<dbReference type="PRINTS" id="PR00371">
    <property type="entry name" value="FPNCR"/>
</dbReference>
<dbReference type="GO" id="GO:0004783">
    <property type="term" value="F:sulfite reductase (NADPH) activity"/>
    <property type="evidence" value="ECO:0007669"/>
    <property type="project" value="UniProtKB-EC"/>
</dbReference>
<evidence type="ECO:0000256" key="12">
    <source>
        <dbReference type="ARBA" id="ARBA00052219"/>
    </source>
</evidence>
<dbReference type="InterPro" id="IPR001433">
    <property type="entry name" value="OxRdtase_FAD/NAD-bd"/>
</dbReference>
<dbReference type="InterPro" id="IPR017938">
    <property type="entry name" value="Riboflavin_synthase-like_b-brl"/>
</dbReference>
<dbReference type="SUPFAM" id="SSF52922">
    <property type="entry name" value="TK C-terminal domain-like"/>
    <property type="match status" value="1"/>
</dbReference>
<evidence type="ECO:0000256" key="8">
    <source>
        <dbReference type="ARBA" id="ARBA00022827"/>
    </source>
</evidence>
<accession>A0A9P6ESJ8</accession>
<dbReference type="AlphaFoldDB" id="A0A9P6ESJ8"/>
<evidence type="ECO:0000256" key="11">
    <source>
        <dbReference type="ARBA" id="ARBA00023002"/>
    </source>
</evidence>
<dbReference type="InterPro" id="IPR001709">
    <property type="entry name" value="Flavoprot_Pyr_Nucl_cyt_Rdtase"/>
</dbReference>
<dbReference type="EC" id="1.8.1.2" evidence="4"/>
<dbReference type="InterPro" id="IPR023173">
    <property type="entry name" value="NADPH_Cyt_P450_Rdtase_alpha"/>
</dbReference>
<dbReference type="SUPFAM" id="SSF53323">
    <property type="entry name" value="Pyruvate-ferredoxin oxidoreductase, PFOR, domain III"/>
    <property type="match status" value="1"/>
</dbReference>
<protein>
    <recommendedName>
        <fullName evidence="4">assimilatory sulfite reductase (NADPH)</fullName>
        <ecNumber evidence="4">1.8.1.2</ecNumber>
    </recommendedName>
</protein>
<evidence type="ECO:0000256" key="1">
    <source>
        <dbReference type="ARBA" id="ARBA00001917"/>
    </source>
</evidence>
<keyword evidence="5" id="KW-0813">Transport</keyword>
<name>A0A9P6ESJ8_9AGAR</name>
<organism evidence="16 17">
    <name type="scientific">Crepidotus variabilis</name>
    <dbReference type="NCBI Taxonomy" id="179855"/>
    <lineage>
        <taxon>Eukaryota</taxon>
        <taxon>Fungi</taxon>
        <taxon>Dikarya</taxon>
        <taxon>Basidiomycota</taxon>
        <taxon>Agaricomycotina</taxon>
        <taxon>Agaricomycetes</taxon>
        <taxon>Agaricomycetidae</taxon>
        <taxon>Agaricales</taxon>
        <taxon>Agaricineae</taxon>
        <taxon>Crepidotaceae</taxon>
        <taxon>Crepidotus</taxon>
    </lineage>
</organism>
<dbReference type="GO" id="GO:0050660">
    <property type="term" value="F:flavin adenine dinucleotide binding"/>
    <property type="evidence" value="ECO:0007669"/>
    <property type="project" value="TreeGrafter"/>
</dbReference>
<dbReference type="Gene3D" id="2.40.30.10">
    <property type="entry name" value="Translation factors"/>
    <property type="match status" value="1"/>
</dbReference>
<sequence length="1056" mass="115320">MSATNSGWTTPLSSSSTLSTPGSPRLLKAADLSPYRNPRVHASALIEYIASRQSKSSSVYVYDVAEQVGFGTLTKEWAKEANESAKVIDLQTRAGAGLSLVGRLSQGTSRDAAQGTILTAYTTPSGLASMAPSFAYLPDALPTRKLVVQVPTATPLGKALTLSPSLSPLASIWSIFPKNVAILLSSTPQQAIDFATLAYHIVDAHVVHLFDHHSASRETGHSIAPLSIPDTAQLSIQDAVKQAGYSFFEYHGSQDATTAVVLLNGPFALTLKAAVINGTSQLGVVIVNVYRPWDDVALEEIIPTSVKVVHVLEEVQNSGSQGTLYVDVFGALWSNSPRRIIASHILPHQVLQITTTPKALLDLVQNITRIQIQEPTNPSIKKLLFFNIPRSPLSVLPTFLENLFASKTGIQTRLLTDHDVFSKPGGIASSRLLISRSNTERPIPATLPIEHSSPGHSDFLAILDQSLLKTHSILQHAKAGSIILITSAWSNEELLSNLPEGALSLILERNLSLFSIDVKSIATNIAGASGPIRNAVQSLLAEFAFLRLYLGSLASEGSILQLAKGSFGDEIEGIPLAKISAQAWSGLRAVVFPNKIDQEIDAPPPVLRNFEPNAIAVEIDESSTVVNGARLSSWHDAAKHLLFPSIYSPPREEVEDSLFPHNPALRPEVPDKTFLVTCTVNKRLTPLEYDRNVFHLEFDTAGTGLKYAIGEALGIHGWNDEQEVLEFCEWYGVDNSRLITIPLPSDETRVHTRTVMQALQQQVDIFGKPPKSFYTDLAEYATSQVDQYALRFIGSPEGAVTFKKLAEKDTVTFADILKMYPSARPGIERLCEMIEDIKPRHYSIASAQSVVGDRVDLLVVTVDWFTPSGSPRYGQCTRYLAGLKIGQKVTVSIKPSVMKLPPNLKQPLIMAGLGTGAAPFRAFLQHLAWRASEGDEIGPVYYYFGSRYQGAEYLYGEEIEAFILGGIITRAGLAFSRDGPKKVYIQHKMLEDSEALAKMLHDDNGVFYLCGPTWPVPDVYEALVNALVKYKGSKPTQAGEYLESLKEEERYVLEVY</sequence>
<dbReference type="SUPFAM" id="SSF63380">
    <property type="entry name" value="Riboflavin synthase domain-like"/>
    <property type="match status" value="1"/>
</dbReference>
<dbReference type="InterPro" id="IPR009014">
    <property type="entry name" value="Transketo_C/PFOR_II"/>
</dbReference>
<evidence type="ECO:0000313" key="17">
    <source>
        <dbReference type="Proteomes" id="UP000807306"/>
    </source>
</evidence>
<dbReference type="Gene3D" id="1.20.990.10">
    <property type="entry name" value="NADPH-cytochrome p450 Reductase, Chain A, domain 3"/>
    <property type="match status" value="1"/>
</dbReference>
<evidence type="ECO:0000256" key="13">
    <source>
        <dbReference type="ARBA" id="ARBA00059320"/>
    </source>
</evidence>
<comment type="cofactor">
    <cofactor evidence="1">
        <name>FMN</name>
        <dbReference type="ChEBI" id="CHEBI:58210"/>
    </cofactor>
</comment>
<evidence type="ECO:0000259" key="15">
    <source>
        <dbReference type="PROSITE" id="PS51384"/>
    </source>
</evidence>
<keyword evidence="11" id="KW-0560">Oxidoreductase</keyword>
<gene>
    <name evidence="16" type="ORF">CPB83DRAFT_843784</name>
</gene>
<evidence type="ECO:0000313" key="16">
    <source>
        <dbReference type="EMBL" id="KAF9534160.1"/>
    </source>
</evidence>
<feature type="domain" description="FAD-binding FR-type" evidence="15">
    <location>
        <begin position="671"/>
        <end position="902"/>
    </location>
</feature>
<evidence type="ECO:0000256" key="10">
    <source>
        <dbReference type="ARBA" id="ARBA00022982"/>
    </source>
</evidence>
<keyword evidence="8" id="KW-0274">FAD</keyword>
<keyword evidence="10" id="KW-0249">Electron transport</keyword>
<dbReference type="PANTHER" id="PTHR19384">
    <property type="entry name" value="NITRIC OXIDE SYNTHASE-RELATED"/>
    <property type="match status" value="1"/>
</dbReference>
<dbReference type="Gene3D" id="3.40.50.80">
    <property type="entry name" value="Nucleotide-binding domain of ferredoxin-NADP reductase (FNR) module"/>
    <property type="match status" value="1"/>
</dbReference>
<evidence type="ECO:0000256" key="2">
    <source>
        <dbReference type="ARBA" id="ARBA00001974"/>
    </source>
</evidence>
<dbReference type="Proteomes" id="UP000807306">
    <property type="component" value="Unassembled WGS sequence"/>
</dbReference>
<reference evidence="16" key="1">
    <citation type="submission" date="2020-11" db="EMBL/GenBank/DDBJ databases">
        <authorList>
            <consortium name="DOE Joint Genome Institute"/>
            <person name="Ahrendt S."/>
            <person name="Riley R."/>
            <person name="Andreopoulos W."/>
            <person name="Labutti K."/>
            <person name="Pangilinan J."/>
            <person name="Ruiz-Duenas F.J."/>
            <person name="Barrasa J.M."/>
            <person name="Sanchez-Garcia M."/>
            <person name="Camarero S."/>
            <person name="Miyauchi S."/>
            <person name="Serrano A."/>
            <person name="Linde D."/>
            <person name="Babiker R."/>
            <person name="Drula E."/>
            <person name="Ayuso-Fernandez I."/>
            <person name="Pacheco R."/>
            <person name="Padilla G."/>
            <person name="Ferreira P."/>
            <person name="Barriuso J."/>
            <person name="Kellner H."/>
            <person name="Castanera R."/>
            <person name="Alfaro M."/>
            <person name="Ramirez L."/>
            <person name="Pisabarro A.G."/>
            <person name="Kuo A."/>
            <person name="Tritt A."/>
            <person name="Lipzen A."/>
            <person name="He G."/>
            <person name="Yan M."/>
            <person name="Ng V."/>
            <person name="Cullen D."/>
            <person name="Martin F."/>
            <person name="Rosso M.-N."/>
            <person name="Henrissat B."/>
            <person name="Hibbett D."/>
            <person name="Martinez A.T."/>
            <person name="Grigoriev I.V."/>
        </authorList>
    </citation>
    <scope>NUCLEOTIDE SEQUENCE</scope>
    <source>
        <strain evidence="16">CBS 506.95</strain>
    </source>
</reference>
<feature type="region of interest" description="Disordered" evidence="14">
    <location>
        <begin position="1"/>
        <end position="23"/>
    </location>
</feature>
<dbReference type="CDD" id="cd06207">
    <property type="entry name" value="CyPoR_like"/>
    <property type="match status" value="1"/>
</dbReference>
<dbReference type="InterPro" id="IPR002869">
    <property type="entry name" value="Pyrv_flavodox_OxRed_cen"/>
</dbReference>
<dbReference type="InterPro" id="IPR003097">
    <property type="entry name" value="CysJ-like_FAD-binding"/>
</dbReference>
<keyword evidence="7" id="KW-0288">FMN</keyword>